<reference evidence="1 3" key="2">
    <citation type="journal article" date="2014" name="BMC Genomics">
        <title>An improved genome release (version Mt4.0) for the model legume Medicago truncatula.</title>
        <authorList>
            <person name="Tang H."/>
            <person name="Krishnakumar V."/>
            <person name="Bidwell S."/>
            <person name="Rosen B."/>
            <person name="Chan A."/>
            <person name="Zhou S."/>
            <person name="Gentzbittel L."/>
            <person name="Childs K.L."/>
            <person name="Yandell M."/>
            <person name="Gundlach H."/>
            <person name="Mayer K.F."/>
            <person name="Schwartz D.C."/>
            <person name="Town C.D."/>
        </authorList>
    </citation>
    <scope>GENOME REANNOTATION</scope>
    <source>
        <strain evidence="2 3">cv. Jemalong A17</strain>
    </source>
</reference>
<evidence type="ECO:0000313" key="2">
    <source>
        <dbReference type="EnsemblPlants" id="AES95698"/>
    </source>
</evidence>
<dbReference type="EnsemblPlants" id="AES95698">
    <property type="protein sequence ID" value="AES95698"/>
    <property type="gene ID" value="MTR_5g028380"/>
</dbReference>
<protein>
    <submittedName>
        <fullName evidence="1 2">Uncharacterized protein</fullName>
    </submittedName>
</protein>
<gene>
    <name evidence="1" type="ordered locus">MTR_5g028380</name>
</gene>
<dbReference type="Proteomes" id="UP000002051">
    <property type="component" value="Chromosome 5"/>
</dbReference>
<sequence>MSFSWLKANKPTYAFSYHDWWRHSLPCMGHSVVDCDCSHKIQGSWKAIVYTLHCPFRSNTLRIIFKTIESSTIRVGNRPGRSTGAYGLACFGLTWLGLFSR</sequence>
<proteinExistence type="predicted"/>
<accession>G7KAX0</accession>
<dbReference type="HOGENOM" id="CLU_2295881_0_0_1"/>
<dbReference type="EMBL" id="CM001221">
    <property type="protein sequence ID" value="AES95698.1"/>
    <property type="molecule type" value="Genomic_DNA"/>
</dbReference>
<name>G7KAX0_MEDTR</name>
<reference evidence="2" key="3">
    <citation type="submission" date="2015-04" db="UniProtKB">
        <authorList>
            <consortium name="EnsemblPlants"/>
        </authorList>
    </citation>
    <scope>IDENTIFICATION</scope>
    <source>
        <strain evidence="2">cv. Jemalong A17</strain>
    </source>
</reference>
<dbReference type="PaxDb" id="3880-AES95698"/>
<dbReference type="AlphaFoldDB" id="G7KAX0"/>
<evidence type="ECO:0000313" key="1">
    <source>
        <dbReference type="EMBL" id="AES95698.1"/>
    </source>
</evidence>
<organism evidence="1 3">
    <name type="scientific">Medicago truncatula</name>
    <name type="common">Barrel medic</name>
    <name type="synonym">Medicago tribuloides</name>
    <dbReference type="NCBI Taxonomy" id="3880"/>
    <lineage>
        <taxon>Eukaryota</taxon>
        <taxon>Viridiplantae</taxon>
        <taxon>Streptophyta</taxon>
        <taxon>Embryophyta</taxon>
        <taxon>Tracheophyta</taxon>
        <taxon>Spermatophyta</taxon>
        <taxon>Magnoliopsida</taxon>
        <taxon>eudicotyledons</taxon>
        <taxon>Gunneridae</taxon>
        <taxon>Pentapetalae</taxon>
        <taxon>rosids</taxon>
        <taxon>fabids</taxon>
        <taxon>Fabales</taxon>
        <taxon>Fabaceae</taxon>
        <taxon>Papilionoideae</taxon>
        <taxon>50 kb inversion clade</taxon>
        <taxon>NPAAA clade</taxon>
        <taxon>Hologalegina</taxon>
        <taxon>IRL clade</taxon>
        <taxon>Trifolieae</taxon>
        <taxon>Medicago</taxon>
    </lineage>
</organism>
<evidence type="ECO:0000313" key="3">
    <source>
        <dbReference type="Proteomes" id="UP000002051"/>
    </source>
</evidence>
<reference evidence="1 3" key="1">
    <citation type="journal article" date="2011" name="Nature">
        <title>The Medicago genome provides insight into the evolution of rhizobial symbioses.</title>
        <authorList>
            <person name="Young N.D."/>
            <person name="Debelle F."/>
            <person name="Oldroyd G.E."/>
            <person name="Geurts R."/>
            <person name="Cannon S.B."/>
            <person name="Udvardi M.K."/>
            <person name="Benedito V.A."/>
            <person name="Mayer K.F."/>
            <person name="Gouzy J."/>
            <person name="Schoof H."/>
            <person name="Van de Peer Y."/>
            <person name="Proost S."/>
            <person name="Cook D.R."/>
            <person name="Meyers B.C."/>
            <person name="Spannagl M."/>
            <person name="Cheung F."/>
            <person name="De Mita S."/>
            <person name="Krishnakumar V."/>
            <person name="Gundlach H."/>
            <person name="Zhou S."/>
            <person name="Mudge J."/>
            <person name="Bharti A.K."/>
            <person name="Murray J.D."/>
            <person name="Naoumkina M.A."/>
            <person name="Rosen B."/>
            <person name="Silverstein K.A."/>
            <person name="Tang H."/>
            <person name="Rombauts S."/>
            <person name="Zhao P.X."/>
            <person name="Zhou P."/>
            <person name="Barbe V."/>
            <person name="Bardou P."/>
            <person name="Bechner M."/>
            <person name="Bellec A."/>
            <person name="Berger A."/>
            <person name="Berges H."/>
            <person name="Bidwell S."/>
            <person name="Bisseling T."/>
            <person name="Choisne N."/>
            <person name="Couloux A."/>
            <person name="Denny R."/>
            <person name="Deshpande S."/>
            <person name="Dai X."/>
            <person name="Doyle J.J."/>
            <person name="Dudez A.M."/>
            <person name="Farmer A.D."/>
            <person name="Fouteau S."/>
            <person name="Franken C."/>
            <person name="Gibelin C."/>
            <person name="Gish J."/>
            <person name="Goldstein S."/>
            <person name="Gonzalez A.J."/>
            <person name="Green P.J."/>
            <person name="Hallab A."/>
            <person name="Hartog M."/>
            <person name="Hua A."/>
            <person name="Humphray S.J."/>
            <person name="Jeong D.H."/>
            <person name="Jing Y."/>
            <person name="Jocker A."/>
            <person name="Kenton S.M."/>
            <person name="Kim D.J."/>
            <person name="Klee K."/>
            <person name="Lai H."/>
            <person name="Lang C."/>
            <person name="Lin S."/>
            <person name="Macmil S.L."/>
            <person name="Magdelenat G."/>
            <person name="Matthews L."/>
            <person name="McCorrison J."/>
            <person name="Monaghan E.L."/>
            <person name="Mun J.H."/>
            <person name="Najar F.Z."/>
            <person name="Nicholson C."/>
            <person name="Noirot C."/>
            <person name="O'Bleness M."/>
            <person name="Paule C.R."/>
            <person name="Poulain J."/>
            <person name="Prion F."/>
            <person name="Qin B."/>
            <person name="Qu C."/>
            <person name="Retzel E.F."/>
            <person name="Riddle C."/>
            <person name="Sallet E."/>
            <person name="Samain S."/>
            <person name="Samson N."/>
            <person name="Sanders I."/>
            <person name="Saurat O."/>
            <person name="Scarpelli C."/>
            <person name="Schiex T."/>
            <person name="Segurens B."/>
            <person name="Severin A.J."/>
            <person name="Sherrier D.J."/>
            <person name="Shi R."/>
            <person name="Sims S."/>
            <person name="Singer S.R."/>
            <person name="Sinharoy S."/>
            <person name="Sterck L."/>
            <person name="Viollet A."/>
            <person name="Wang B.B."/>
            <person name="Wang K."/>
            <person name="Wang M."/>
            <person name="Wang X."/>
            <person name="Warfsmann J."/>
            <person name="Weissenbach J."/>
            <person name="White D.D."/>
            <person name="White J.D."/>
            <person name="Wiley G.B."/>
            <person name="Wincker P."/>
            <person name="Xing Y."/>
            <person name="Yang L."/>
            <person name="Yao Z."/>
            <person name="Ying F."/>
            <person name="Zhai J."/>
            <person name="Zhou L."/>
            <person name="Zuber A."/>
            <person name="Denarie J."/>
            <person name="Dixon R.A."/>
            <person name="May G.D."/>
            <person name="Schwartz D.C."/>
            <person name="Rogers J."/>
            <person name="Quetier F."/>
            <person name="Town C.D."/>
            <person name="Roe B.A."/>
        </authorList>
    </citation>
    <scope>NUCLEOTIDE SEQUENCE [LARGE SCALE GENOMIC DNA]</scope>
    <source>
        <strain evidence="1">A17</strain>
        <strain evidence="2 3">cv. Jemalong A17</strain>
    </source>
</reference>
<keyword evidence="3" id="KW-1185">Reference proteome</keyword>